<keyword evidence="12" id="KW-0902">Two-component regulatory system</keyword>
<dbReference type="PROSITE" id="PS50894">
    <property type="entry name" value="HPT"/>
    <property type="match status" value="1"/>
</dbReference>
<dbReference type="InterPro" id="IPR004358">
    <property type="entry name" value="Sig_transdc_His_kin-like_C"/>
</dbReference>
<accession>A0A1M5D8K1</accession>
<keyword evidence="11 17" id="KW-1133">Transmembrane helix</keyword>
<dbReference type="EMBL" id="FQUJ01000016">
    <property type="protein sequence ID" value="SHF63353.1"/>
    <property type="molecule type" value="Genomic_DNA"/>
</dbReference>
<dbReference type="SUPFAM" id="SSF52172">
    <property type="entry name" value="CheY-like"/>
    <property type="match status" value="1"/>
</dbReference>
<dbReference type="InterPro" id="IPR036097">
    <property type="entry name" value="HisK_dim/P_sf"/>
</dbReference>
<evidence type="ECO:0000256" key="5">
    <source>
        <dbReference type="ARBA" id="ARBA00022553"/>
    </source>
</evidence>
<dbReference type="Proteomes" id="UP000184346">
    <property type="component" value="Unassembled WGS sequence"/>
</dbReference>
<dbReference type="Gene3D" id="3.40.50.2300">
    <property type="match status" value="1"/>
</dbReference>
<dbReference type="PROSITE" id="PS50109">
    <property type="entry name" value="HIS_KIN"/>
    <property type="match status" value="1"/>
</dbReference>
<feature type="transmembrane region" description="Helical" evidence="17">
    <location>
        <begin position="163"/>
        <end position="180"/>
    </location>
</feature>
<dbReference type="InterPro" id="IPR011006">
    <property type="entry name" value="CheY-like_superfamily"/>
</dbReference>
<dbReference type="OrthoDB" id="9797243at2"/>
<dbReference type="GO" id="GO:0000155">
    <property type="term" value="F:phosphorelay sensor kinase activity"/>
    <property type="evidence" value="ECO:0007669"/>
    <property type="project" value="InterPro"/>
</dbReference>
<dbReference type="SMART" id="SM00387">
    <property type="entry name" value="HATPase_c"/>
    <property type="match status" value="1"/>
</dbReference>
<feature type="domain" description="Response regulatory" evidence="19">
    <location>
        <begin position="653"/>
        <end position="770"/>
    </location>
</feature>
<protein>
    <recommendedName>
        <fullName evidence="3">histidine kinase</fullName>
        <ecNumber evidence="3">2.7.13.3</ecNumber>
    </recommendedName>
</protein>
<proteinExistence type="predicted"/>
<dbReference type="CDD" id="cd06225">
    <property type="entry name" value="HAMP"/>
    <property type="match status" value="1"/>
</dbReference>
<dbReference type="CDD" id="cd17546">
    <property type="entry name" value="REC_hyHK_CKI1_RcsC-like"/>
    <property type="match status" value="1"/>
</dbReference>
<evidence type="ECO:0000313" key="23">
    <source>
        <dbReference type="Proteomes" id="UP000184346"/>
    </source>
</evidence>
<dbReference type="RefSeq" id="WP_072824601.1">
    <property type="nucleotide sequence ID" value="NZ_FQUJ01000016.1"/>
</dbReference>
<dbReference type="SMART" id="SM00388">
    <property type="entry name" value="HisKA"/>
    <property type="match status" value="1"/>
</dbReference>
<evidence type="ECO:0000259" key="21">
    <source>
        <dbReference type="PROSITE" id="PS50894"/>
    </source>
</evidence>
<dbReference type="GO" id="GO:0005524">
    <property type="term" value="F:ATP binding"/>
    <property type="evidence" value="ECO:0007669"/>
    <property type="project" value="UniProtKB-KW"/>
</dbReference>
<dbReference type="InterPro" id="IPR001789">
    <property type="entry name" value="Sig_transdc_resp-reg_receiver"/>
</dbReference>
<dbReference type="Pfam" id="PF02518">
    <property type="entry name" value="HATPase_c"/>
    <property type="match status" value="1"/>
</dbReference>
<keyword evidence="23" id="KW-1185">Reference proteome</keyword>
<dbReference type="SUPFAM" id="SSF47384">
    <property type="entry name" value="Homodimeric domain of signal transducing histidine kinase"/>
    <property type="match status" value="1"/>
</dbReference>
<evidence type="ECO:0000256" key="7">
    <source>
        <dbReference type="ARBA" id="ARBA00022692"/>
    </source>
</evidence>
<dbReference type="PANTHER" id="PTHR45339:SF1">
    <property type="entry name" value="HYBRID SIGNAL TRANSDUCTION HISTIDINE KINASE J"/>
    <property type="match status" value="1"/>
</dbReference>
<dbReference type="SUPFAM" id="SSF47226">
    <property type="entry name" value="Histidine-containing phosphotransfer domain, HPT domain"/>
    <property type="match status" value="1"/>
</dbReference>
<organism evidence="22 23">
    <name type="scientific">Modicisalibacter ilicicola DSM 19980</name>
    <dbReference type="NCBI Taxonomy" id="1121942"/>
    <lineage>
        <taxon>Bacteria</taxon>
        <taxon>Pseudomonadati</taxon>
        <taxon>Pseudomonadota</taxon>
        <taxon>Gammaproteobacteria</taxon>
        <taxon>Oceanospirillales</taxon>
        <taxon>Halomonadaceae</taxon>
        <taxon>Modicisalibacter</taxon>
    </lineage>
</organism>
<dbReference type="Gene3D" id="1.20.120.160">
    <property type="entry name" value="HPT domain"/>
    <property type="match status" value="1"/>
</dbReference>
<dbReference type="PROSITE" id="PS50110">
    <property type="entry name" value="RESPONSE_REGULATORY"/>
    <property type="match status" value="1"/>
</dbReference>
<evidence type="ECO:0000259" key="18">
    <source>
        <dbReference type="PROSITE" id="PS50109"/>
    </source>
</evidence>
<feature type="transmembrane region" description="Helical" evidence="17">
    <location>
        <begin position="6"/>
        <end position="28"/>
    </location>
</feature>
<dbReference type="PRINTS" id="PR00344">
    <property type="entry name" value="BCTRLSENSOR"/>
</dbReference>
<feature type="modified residue" description="Phosphohistidine" evidence="14">
    <location>
        <position position="847"/>
    </location>
</feature>
<evidence type="ECO:0000256" key="11">
    <source>
        <dbReference type="ARBA" id="ARBA00022989"/>
    </source>
</evidence>
<keyword evidence="16" id="KW-0175">Coiled coil</keyword>
<dbReference type="SMART" id="SM00448">
    <property type="entry name" value="REC"/>
    <property type="match status" value="1"/>
</dbReference>
<evidence type="ECO:0000256" key="9">
    <source>
        <dbReference type="ARBA" id="ARBA00022777"/>
    </source>
</evidence>
<dbReference type="Pfam" id="PF00512">
    <property type="entry name" value="HisKA"/>
    <property type="match status" value="1"/>
</dbReference>
<gene>
    <name evidence="22" type="ORF">SAMN02745148_03160</name>
</gene>
<dbReference type="InterPro" id="IPR036890">
    <property type="entry name" value="HATPase_C_sf"/>
</dbReference>
<dbReference type="Gene3D" id="1.10.287.130">
    <property type="match status" value="1"/>
</dbReference>
<dbReference type="InterPro" id="IPR003660">
    <property type="entry name" value="HAMP_dom"/>
</dbReference>
<feature type="domain" description="HAMP" evidence="20">
    <location>
        <begin position="182"/>
        <end position="234"/>
    </location>
</feature>
<evidence type="ECO:0000259" key="20">
    <source>
        <dbReference type="PROSITE" id="PS50885"/>
    </source>
</evidence>
<dbReference type="PROSITE" id="PS50885">
    <property type="entry name" value="HAMP"/>
    <property type="match status" value="1"/>
</dbReference>
<dbReference type="InterPro" id="IPR003594">
    <property type="entry name" value="HATPase_dom"/>
</dbReference>
<evidence type="ECO:0000256" key="3">
    <source>
        <dbReference type="ARBA" id="ARBA00012438"/>
    </source>
</evidence>
<dbReference type="SMART" id="SM00304">
    <property type="entry name" value="HAMP"/>
    <property type="match status" value="1"/>
</dbReference>
<dbReference type="CDD" id="cd00082">
    <property type="entry name" value="HisKA"/>
    <property type="match status" value="1"/>
</dbReference>
<reference evidence="22 23" key="1">
    <citation type="submission" date="2016-11" db="EMBL/GenBank/DDBJ databases">
        <authorList>
            <person name="Jaros S."/>
            <person name="Januszkiewicz K."/>
            <person name="Wedrychowicz H."/>
        </authorList>
    </citation>
    <scope>NUCLEOTIDE SEQUENCE [LARGE SCALE GENOMIC DNA]</scope>
    <source>
        <strain evidence="22 23">DSM 19980</strain>
    </source>
</reference>
<name>A0A1M5D8K1_9GAMM</name>
<evidence type="ECO:0000313" key="22">
    <source>
        <dbReference type="EMBL" id="SHF63353.1"/>
    </source>
</evidence>
<feature type="domain" description="HPt" evidence="21">
    <location>
        <begin position="808"/>
        <end position="904"/>
    </location>
</feature>
<comment type="subcellular location">
    <subcellularLocation>
        <location evidence="2">Cell membrane</location>
        <topology evidence="2">Multi-pass membrane protein</topology>
    </subcellularLocation>
</comment>
<dbReference type="Pfam" id="PF00072">
    <property type="entry name" value="Response_reg"/>
    <property type="match status" value="1"/>
</dbReference>
<dbReference type="FunFam" id="3.30.565.10:FF:000010">
    <property type="entry name" value="Sensor histidine kinase RcsC"/>
    <property type="match status" value="1"/>
</dbReference>
<dbReference type="GO" id="GO:0005886">
    <property type="term" value="C:plasma membrane"/>
    <property type="evidence" value="ECO:0007669"/>
    <property type="project" value="UniProtKB-SubCell"/>
</dbReference>
<evidence type="ECO:0000256" key="2">
    <source>
        <dbReference type="ARBA" id="ARBA00004651"/>
    </source>
</evidence>
<feature type="modified residue" description="4-aspartylphosphate" evidence="15">
    <location>
        <position position="702"/>
    </location>
</feature>
<evidence type="ECO:0000256" key="1">
    <source>
        <dbReference type="ARBA" id="ARBA00000085"/>
    </source>
</evidence>
<evidence type="ECO:0000256" key="4">
    <source>
        <dbReference type="ARBA" id="ARBA00022475"/>
    </source>
</evidence>
<evidence type="ECO:0000256" key="13">
    <source>
        <dbReference type="ARBA" id="ARBA00023136"/>
    </source>
</evidence>
<evidence type="ECO:0000256" key="10">
    <source>
        <dbReference type="ARBA" id="ARBA00022840"/>
    </source>
</evidence>
<dbReference type="SUPFAM" id="SSF55874">
    <property type="entry name" value="ATPase domain of HSP90 chaperone/DNA topoisomerase II/histidine kinase"/>
    <property type="match status" value="1"/>
</dbReference>
<feature type="domain" description="Histidine kinase" evidence="18">
    <location>
        <begin position="281"/>
        <end position="502"/>
    </location>
</feature>
<keyword evidence="13 17" id="KW-0472">Membrane</keyword>
<dbReference type="STRING" id="1121942.SAMN02745148_03160"/>
<dbReference type="Gene3D" id="3.30.565.10">
    <property type="entry name" value="Histidine kinase-like ATPase, C-terminal domain"/>
    <property type="match status" value="1"/>
</dbReference>
<dbReference type="EC" id="2.7.13.3" evidence="3"/>
<evidence type="ECO:0000256" key="8">
    <source>
        <dbReference type="ARBA" id="ARBA00022741"/>
    </source>
</evidence>
<evidence type="ECO:0000256" key="16">
    <source>
        <dbReference type="SAM" id="Coils"/>
    </source>
</evidence>
<dbReference type="AlphaFoldDB" id="A0A1M5D8K1"/>
<evidence type="ECO:0000256" key="15">
    <source>
        <dbReference type="PROSITE-ProRule" id="PRU00169"/>
    </source>
</evidence>
<keyword evidence="9 22" id="KW-0418">Kinase</keyword>
<feature type="coiled-coil region" evidence="16">
    <location>
        <begin position="233"/>
        <end position="267"/>
    </location>
</feature>
<evidence type="ECO:0000256" key="14">
    <source>
        <dbReference type="PROSITE-ProRule" id="PRU00110"/>
    </source>
</evidence>
<dbReference type="InterPro" id="IPR005467">
    <property type="entry name" value="His_kinase_dom"/>
</dbReference>
<keyword evidence="6" id="KW-0808">Transferase</keyword>
<sequence>MPLKYRLLTLVLGIPLLLLMLYIGYLFLQDRQQRRDMLQDHLNDSVELLAPSLARALNGDRERLEPLLQRLLDLREVSSIVLRGGDGQVLVRLGETQPLQGLPRNNRTRFIEEGDQWRLFKPLPMIPLSWARRDESSQPHWLEMTIRDTDLTLATYRQLAHHALAWLVMAVLLLAVAYGIQRRILPNLRAQRSALQRLIDGEYGYRVRETGPRELASLARAVNRLGEHLLQSREAQRLQLEQSTAELQESMETIEIQNIELDMARRRALQANRIKSEFLANMSHEIRTPLNGIIGFCRLLGRGRLDNREREWLEHIETASNNLLTLINGILDFSKIEAGKLELEAVAFDMVALVDEVLTLQAPASQEKDLQLLGLVFDDVPAELVGDPYRIKQVLINLVSNAIKFTDRGEVIVRVLVEEVEGNATTLRIRVSDTGIGLPADIQEHLFKPFSQGSLSRARRYGGSGLGLMICKQLVEQMGGEITVASQPEGGSEFSFTLALHSLTPDTERAPEVRLAAPLIALWEPHGTTRQALGHQFRRWGARVRIIERQEEKTTAETPDLLVVSLARNDLHRDALHSWGQCLAALDCPVLVLANTDPYELADLTLPPGSEILCKPVPRARLCEAVKRTLAGKLDTTTAPSPDLPDTGARNARVLIVDDIASNRRLVEELLRQAGVEPLLAESGEEAVALAHDSNVDLVLMDIRMPGMNGVDTMRALRRLGGRWANCPFVALTAHAVEGETRWLLEAGMQEVLTKPLDEQALARVLTTHLGMPAPFFDKPAPPIASDDEPGDLPVVDMQLGRTMAGGRADIAEDTLEMLLGSLDDSEAALRESFAADDGEAFLDAVHRLNGACRYCGVPELALLSETLETRVRAQGHQAAQEMLEDVFRAMQRLREWQASRSQA</sequence>
<keyword evidence="5 15" id="KW-0597">Phosphoprotein</keyword>
<evidence type="ECO:0000256" key="17">
    <source>
        <dbReference type="SAM" id="Phobius"/>
    </source>
</evidence>
<evidence type="ECO:0000256" key="6">
    <source>
        <dbReference type="ARBA" id="ARBA00022679"/>
    </source>
</evidence>
<keyword evidence="10" id="KW-0067">ATP-binding</keyword>
<keyword evidence="8" id="KW-0547">Nucleotide-binding</keyword>
<dbReference type="Pfam" id="PF01627">
    <property type="entry name" value="Hpt"/>
    <property type="match status" value="1"/>
</dbReference>
<dbReference type="FunFam" id="1.10.287.130:FF:000003">
    <property type="entry name" value="Histidine kinase"/>
    <property type="match status" value="1"/>
</dbReference>
<dbReference type="PANTHER" id="PTHR45339">
    <property type="entry name" value="HYBRID SIGNAL TRANSDUCTION HISTIDINE KINASE J"/>
    <property type="match status" value="1"/>
</dbReference>
<evidence type="ECO:0000259" key="19">
    <source>
        <dbReference type="PROSITE" id="PS50110"/>
    </source>
</evidence>
<dbReference type="InterPro" id="IPR036641">
    <property type="entry name" value="HPT_dom_sf"/>
</dbReference>
<dbReference type="Gene3D" id="6.10.340.10">
    <property type="match status" value="1"/>
</dbReference>
<keyword evidence="4" id="KW-1003">Cell membrane</keyword>
<keyword evidence="7 17" id="KW-0812">Transmembrane</keyword>
<evidence type="ECO:0000256" key="12">
    <source>
        <dbReference type="ARBA" id="ARBA00023012"/>
    </source>
</evidence>
<comment type="catalytic activity">
    <reaction evidence="1">
        <text>ATP + protein L-histidine = ADP + protein N-phospho-L-histidine.</text>
        <dbReference type="EC" id="2.7.13.3"/>
    </reaction>
</comment>
<dbReference type="InterPro" id="IPR003661">
    <property type="entry name" value="HisK_dim/P_dom"/>
</dbReference>
<dbReference type="CDD" id="cd16922">
    <property type="entry name" value="HATPase_EvgS-ArcB-TorS-like"/>
    <property type="match status" value="1"/>
</dbReference>
<dbReference type="InterPro" id="IPR008207">
    <property type="entry name" value="Sig_transdc_His_kin_Hpt_dom"/>
</dbReference>